<dbReference type="EMBL" id="PKPP01000014">
    <property type="protein sequence ID" value="PWA99554.1"/>
    <property type="molecule type" value="Genomic_DNA"/>
</dbReference>
<evidence type="ECO:0000256" key="1">
    <source>
        <dbReference type="SAM" id="SignalP"/>
    </source>
</evidence>
<comment type="caution">
    <text evidence="2">The sequence shown here is derived from an EMBL/GenBank/DDBJ whole genome shotgun (WGS) entry which is preliminary data.</text>
</comment>
<dbReference type="Proteomes" id="UP000245207">
    <property type="component" value="Unassembled WGS sequence"/>
</dbReference>
<keyword evidence="3" id="KW-1185">Reference proteome</keyword>
<sequence length="504" mass="56326">MSSCLLLRHLVHILGAILLFQIVCDAYRPYNDLNNVEEEVVSLDSIGPSPIYPEGFHLLGHYCKLNTERMLKTVLKAKDTARNPLLGAALERPIDYTLVWTSKGNTITFGQKTVDGYIWLPIPPRGYKTVGHIVTNSPIKPSLDKVMCVRSDLTDLTEVGERIWDSSNIDLYSTKPVRTNGGPSVPTGTFLALNHRFATHELAFYFHPEEEYFPSSVPWFFKNGAQLFDPKPHVIMNNNGDNLPRNGNLDDAFLDLPSNQPLRDMVKKGSLKDAVAYIHAKPGVTGTYTDVLGTVGEHVSDWEHMRLRIDNFSGSLTKIYLSQHGKGKWVLADDFENIYGRPVVYAALHDHAHYNAPNSYVYGDADKLVESRDIQILTSELKNAYPRKSSLLSFNVFGPVDEAAKSDRVFDILATPSSYEIVSLDYGDGYVVPPPWLDYTGKWGPTTNILWKEEAKIAINLLPCPPYYKIIARAVVSKLPQALFGQDGPAGPKMKPSWNGDESE</sequence>
<dbReference type="PANTHER" id="PTHR48219">
    <property type="entry name" value="VACUOLAR PROTEIN SORTING-ASSOCIATED PROTEIN 62-RELATED"/>
    <property type="match status" value="1"/>
</dbReference>
<name>A0A2U1QNG8_ARTAN</name>
<protein>
    <recommendedName>
        <fullName evidence="4">Vacuolar protein sorting-associated protein 62</fullName>
    </recommendedName>
</protein>
<gene>
    <name evidence="2" type="ORF">CTI12_AA006150</name>
</gene>
<reference evidence="2 3" key="1">
    <citation type="journal article" date="2018" name="Mol. Plant">
        <title>The genome of Artemisia annua provides insight into the evolution of Asteraceae family and artemisinin biosynthesis.</title>
        <authorList>
            <person name="Shen Q."/>
            <person name="Zhang L."/>
            <person name="Liao Z."/>
            <person name="Wang S."/>
            <person name="Yan T."/>
            <person name="Shi P."/>
            <person name="Liu M."/>
            <person name="Fu X."/>
            <person name="Pan Q."/>
            <person name="Wang Y."/>
            <person name="Lv Z."/>
            <person name="Lu X."/>
            <person name="Zhang F."/>
            <person name="Jiang W."/>
            <person name="Ma Y."/>
            <person name="Chen M."/>
            <person name="Hao X."/>
            <person name="Li L."/>
            <person name="Tang Y."/>
            <person name="Lv G."/>
            <person name="Zhou Y."/>
            <person name="Sun X."/>
            <person name="Brodelius P.E."/>
            <person name="Rose J.K.C."/>
            <person name="Tang K."/>
        </authorList>
    </citation>
    <scope>NUCLEOTIDE SEQUENCE [LARGE SCALE GENOMIC DNA]</scope>
    <source>
        <strain evidence="3">cv. Huhao1</strain>
        <tissue evidence="2">Leaf</tissue>
    </source>
</reference>
<evidence type="ECO:0008006" key="4">
    <source>
        <dbReference type="Google" id="ProtNLM"/>
    </source>
</evidence>
<dbReference type="STRING" id="35608.A0A2U1QNG8"/>
<feature type="chain" id="PRO_5015589392" description="Vacuolar protein sorting-associated protein 62" evidence="1">
    <location>
        <begin position="27"/>
        <end position="504"/>
    </location>
</feature>
<accession>A0A2U1QNG8</accession>
<dbReference type="AlphaFoldDB" id="A0A2U1QNG8"/>
<evidence type="ECO:0000313" key="2">
    <source>
        <dbReference type="EMBL" id="PWA99554.1"/>
    </source>
</evidence>
<feature type="signal peptide" evidence="1">
    <location>
        <begin position="1"/>
        <end position="26"/>
    </location>
</feature>
<dbReference type="Pfam" id="PF06101">
    <property type="entry name" value="Vps62"/>
    <property type="match status" value="4"/>
</dbReference>
<organism evidence="2 3">
    <name type="scientific">Artemisia annua</name>
    <name type="common">Sweet wormwood</name>
    <dbReference type="NCBI Taxonomy" id="35608"/>
    <lineage>
        <taxon>Eukaryota</taxon>
        <taxon>Viridiplantae</taxon>
        <taxon>Streptophyta</taxon>
        <taxon>Embryophyta</taxon>
        <taxon>Tracheophyta</taxon>
        <taxon>Spermatophyta</taxon>
        <taxon>Magnoliopsida</taxon>
        <taxon>eudicotyledons</taxon>
        <taxon>Gunneridae</taxon>
        <taxon>Pentapetalae</taxon>
        <taxon>asterids</taxon>
        <taxon>campanulids</taxon>
        <taxon>Asterales</taxon>
        <taxon>Asteraceae</taxon>
        <taxon>Asteroideae</taxon>
        <taxon>Anthemideae</taxon>
        <taxon>Artemisiinae</taxon>
        <taxon>Artemisia</taxon>
    </lineage>
</organism>
<keyword evidence="1" id="KW-0732">Signal</keyword>
<evidence type="ECO:0000313" key="3">
    <source>
        <dbReference type="Proteomes" id="UP000245207"/>
    </source>
</evidence>
<dbReference type="OrthoDB" id="188042at2759"/>
<dbReference type="PANTHER" id="PTHR48219:SF1">
    <property type="entry name" value="VACUOLAR PROTEIN SORTING-ASSOCIATED PROTEIN 62"/>
    <property type="match status" value="1"/>
</dbReference>
<proteinExistence type="predicted"/>
<dbReference type="InterPro" id="IPR009291">
    <property type="entry name" value="Vps62"/>
</dbReference>